<name>A0A5P2CK68_STRVZ</name>
<dbReference type="AlphaFoldDB" id="A0A5P2CK68"/>
<dbReference type="InterPro" id="IPR005509">
    <property type="entry name" value="AfsA_hotdog_dom"/>
</dbReference>
<feature type="domain" description="A-factor biosynthesis hotdog" evidence="1">
    <location>
        <begin position="54"/>
        <end position="187"/>
    </location>
</feature>
<sequence>MPFVSHAQNAAQTTAPATAQATAQVAAPTAAPSAAWTVARTAPTARLRHVPQEFVHKRVGAEVLLTGWAPAGEDRVTVTARWPRGHAFYAPVSGRHDPMLLAETLRQSIPLISHALYDVPLGHHLIWQHFTFEVASGAMFLDVGPMNVELRITCGDIARRGGRLAALTMDIEILRDGRRLGTAHTRFSSHAPAIYRRLRGDRCTPPGDTAPFAPAVRPALVGRVHAEDVVLAPAPMPVPAPIPVPAPHQWQLRVDQTHPILFDHPVDHAPGMLLLEAARQAAHAVQSPLGGAVFPIRFESAFFRYVEFDAPCLITAHVEPTAYPEGHLSVSVTALQEDNEAFSCRVTLARATP</sequence>
<protein>
    <submittedName>
        <fullName evidence="2">Gamma-butyrolactone biosynthesis enzyme</fullName>
    </submittedName>
</protein>
<dbReference type="Proteomes" id="UP000324015">
    <property type="component" value="Chromosome"/>
</dbReference>
<gene>
    <name evidence="2" type="ORF">DEJ49_21260</name>
</gene>
<feature type="domain" description="A-factor biosynthesis hotdog" evidence="1">
    <location>
        <begin position="221"/>
        <end position="339"/>
    </location>
</feature>
<dbReference type="InterPro" id="IPR047757">
    <property type="entry name" value="AfsA-like"/>
</dbReference>
<dbReference type="RefSeq" id="WP_150185615.1">
    <property type="nucleotide sequence ID" value="NZ_CP029191.1"/>
</dbReference>
<dbReference type="EMBL" id="CP029191">
    <property type="protein sequence ID" value="QES43175.1"/>
    <property type="molecule type" value="Genomic_DNA"/>
</dbReference>
<dbReference type="GO" id="GO:0016740">
    <property type="term" value="F:transferase activity"/>
    <property type="evidence" value="ECO:0007669"/>
    <property type="project" value="InterPro"/>
</dbReference>
<proteinExistence type="predicted"/>
<dbReference type="NCBIfam" id="NF041195">
    <property type="entry name" value="ScbA_BarX_GamBu"/>
    <property type="match status" value="1"/>
</dbReference>
<evidence type="ECO:0000313" key="3">
    <source>
        <dbReference type="Proteomes" id="UP000324015"/>
    </source>
</evidence>
<dbReference type="Pfam" id="PF03756">
    <property type="entry name" value="AfsA"/>
    <property type="match status" value="2"/>
</dbReference>
<organism evidence="2 3">
    <name type="scientific">Streptomyces venezuelae</name>
    <dbReference type="NCBI Taxonomy" id="54571"/>
    <lineage>
        <taxon>Bacteria</taxon>
        <taxon>Bacillati</taxon>
        <taxon>Actinomycetota</taxon>
        <taxon>Actinomycetes</taxon>
        <taxon>Kitasatosporales</taxon>
        <taxon>Streptomycetaceae</taxon>
        <taxon>Streptomyces</taxon>
    </lineage>
</organism>
<accession>A0A5P2CK68</accession>
<evidence type="ECO:0000313" key="2">
    <source>
        <dbReference type="EMBL" id="QES43175.1"/>
    </source>
</evidence>
<reference evidence="2 3" key="1">
    <citation type="submission" date="2018-05" db="EMBL/GenBank/DDBJ databases">
        <title>Streptomyces venezuelae.</title>
        <authorList>
            <person name="Kim W."/>
            <person name="Lee N."/>
            <person name="Cho B.-K."/>
        </authorList>
    </citation>
    <scope>NUCLEOTIDE SEQUENCE [LARGE SCALE GENOMIC DNA]</scope>
    <source>
        <strain evidence="2 3">ATCC 14585</strain>
    </source>
</reference>
<evidence type="ECO:0000259" key="1">
    <source>
        <dbReference type="Pfam" id="PF03756"/>
    </source>
</evidence>